<name>A0ABN6H0M0_9BACT</name>
<dbReference type="Proteomes" id="UP001374893">
    <property type="component" value="Chromosome"/>
</dbReference>
<proteinExistence type="predicted"/>
<feature type="signal peptide" evidence="1">
    <location>
        <begin position="1"/>
        <end position="19"/>
    </location>
</feature>
<evidence type="ECO:0000256" key="1">
    <source>
        <dbReference type="SAM" id="SignalP"/>
    </source>
</evidence>
<organism evidence="2 3">
    <name type="scientific">Haloferula helveola</name>
    <dbReference type="NCBI Taxonomy" id="490095"/>
    <lineage>
        <taxon>Bacteria</taxon>
        <taxon>Pseudomonadati</taxon>
        <taxon>Verrucomicrobiota</taxon>
        <taxon>Verrucomicrobiia</taxon>
        <taxon>Verrucomicrobiales</taxon>
        <taxon>Verrucomicrobiaceae</taxon>
        <taxon>Haloferula</taxon>
    </lineage>
</organism>
<gene>
    <name evidence="2" type="ORF">HAHE_10120</name>
</gene>
<evidence type="ECO:0000313" key="3">
    <source>
        <dbReference type="Proteomes" id="UP001374893"/>
    </source>
</evidence>
<feature type="chain" id="PRO_5047401326" evidence="1">
    <location>
        <begin position="20"/>
        <end position="269"/>
    </location>
</feature>
<dbReference type="EMBL" id="AP024702">
    <property type="protein sequence ID" value="BCX47104.1"/>
    <property type="molecule type" value="Genomic_DNA"/>
</dbReference>
<dbReference type="RefSeq" id="WP_338689132.1">
    <property type="nucleotide sequence ID" value="NZ_AP024702.1"/>
</dbReference>
<protein>
    <submittedName>
        <fullName evidence="2">Uncharacterized protein</fullName>
    </submittedName>
</protein>
<sequence>MMKLGWFLSSVVVFGSALAGNLPQLNDQPWIGWYAGYECRDFRFGVKNDGEASLIPLQKKEPISPRYWIDIIPVIEEVLPGGRVVTKKAQDGGWEALTESTAEAEKISYRGTVTGGAKFEVHFELDGDEILGGGKILDKGELTENPIRLSIRVRVPNVYYHTKNEEDVEDKADGDRIQVERSDGKKLRFDGWDPVWAEKEDVSGPGIKTARIDLDGYKGAKIDLESGDKGLFEFWNGEKRPLYKGFTFGWKPDPLKDPEGKARFTLKFG</sequence>
<keyword evidence="3" id="KW-1185">Reference proteome</keyword>
<evidence type="ECO:0000313" key="2">
    <source>
        <dbReference type="EMBL" id="BCX47104.1"/>
    </source>
</evidence>
<reference evidence="2 3" key="1">
    <citation type="submission" date="2021-06" db="EMBL/GenBank/DDBJ databases">
        <title>Complete genome of Haloferula helveola possessing various polysaccharide degrading enzymes.</title>
        <authorList>
            <person name="Takami H."/>
            <person name="Huang C."/>
            <person name="Hamasaki K."/>
        </authorList>
    </citation>
    <scope>NUCLEOTIDE SEQUENCE [LARGE SCALE GENOMIC DNA]</scope>
    <source>
        <strain evidence="2 3">CN-1</strain>
    </source>
</reference>
<accession>A0ABN6H0M0</accession>
<keyword evidence="1" id="KW-0732">Signal</keyword>